<dbReference type="EMBL" id="JBHUDC010000008">
    <property type="protein sequence ID" value="MFD1514912.1"/>
    <property type="molecule type" value="Genomic_DNA"/>
</dbReference>
<comment type="caution">
    <text evidence="2">The sequence shown here is derived from an EMBL/GenBank/DDBJ whole genome shotgun (WGS) entry which is preliminary data.</text>
</comment>
<accession>A0ABD6AYS9</accession>
<dbReference type="SUPFAM" id="SSF55718">
    <property type="entry name" value="SCP-like"/>
    <property type="match status" value="1"/>
</dbReference>
<protein>
    <submittedName>
        <fullName evidence="2">SCP2 sterol-binding domain-containing protein</fullName>
    </submittedName>
</protein>
<name>A0ABD6AYS9_9EURY</name>
<dbReference type="AlphaFoldDB" id="A0ABD6AYS9"/>
<gene>
    <name evidence="2" type="ORF">ACFSBT_16655</name>
</gene>
<dbReference type="RefSeq" id="WP_250874839.1">
    <property type="nucleotide sequence ID" value="NZ_JALXFV010000008.1"/>
</dbReference>
<dbReference type="InterPro" id="IPR036527">
    <property type="entry name" value="SCP2_sterol-bd_dom_sf"/>
</dbReference>
<keyword evidence="3" id="KW-1185">Reference proteome</keyword>
<evidence type="ECO:0000259" key="1">
    <source>
        <dbReference type="Pfam" id="PF02036"/>
    </source>
</evidence>
<dbReference type="InterPro" id="IPR003033">
    <property type="entry name" value="SCP2_sterol-bd_dom"/>
</dbReference>
<evidence type="ECO:0000313" key="2">
    <source>
        <dbReference type="EMBL" id="MFD1514912.1"/>
    </source>
</evidence>
<dbReference type="Proteomes" id="UP001597187">
    <property type="component" value="Unassembled WGS sequence"/>
</dbReference>
<dbReference type="Pfam" id="PF02036">
    <property type="entry name" value="SCP2"/>
    <property type="match status" value="1"/>
</dbReference>
<evidence type="ECO:0000313" key="3">
    <source>
        <dbReference type="Proteomes" id="UP001597187"/>
    </source>
</evidence>
<reference evidence="2 3" key="1">
    <citation type="journal article" date="2019" name="Int. J. Syst. Evol. Microbiol.">
        <title>The Global Catalogue of Microorganisms (GCM) 10K type strain sequencing project: providing services to taxonomists for standard genome sequencing and annotation.</title>
        <authorList>
            <consortium name="The Broad Institute Genomics Platform"/>
            <consortium name="The Broad Institute Genome Sequencing Center for Infectious Disease"/>
            <person name="Wu L."/>
            <person name="Ma J."/>
        </authorList>
    </citation>
    <scope>NUCLEOTIDE SEQUENCE [LARGE SCALE GENOMIC DNA]</scope>
    <source>
        <strain evidence="2 3">CGMCC 1.12563</strain>
    </source>
</reference>
<feature type="domain" description="SCP2" evidence="1">
    <location>
        <begin position="65"/>
        <end position="122"/>
    </location>
</feature>
<organism evidence="2 3">
    <name type="scientific">Halomarina rubra</name>
    <dbReference type="NCBI Taxonomy" id="2071873"/>
    <lineage>
        <taxon>Archaea</taxon>
        <taxon>Methanobacteriati</taxon>
        <taxon>Methanobacteriota</taxon>
        <taxon>Stenosarchaea group</taxon>
        <taxon>Halobacteria</taxon>
        <taxon>Halobacteriales</taxon>
        <taxon>Natronomonadaceae</taxon>
        <taxon>Halomarina</taxon>
    </lineage>
</organism>
<proteinExistence type="predicted"/>
<sequence length="140" mass="15823">MAYEFPSEEWMAAWQETVNADEEYGEKAAEWGVDFDGDMVFHLTADDRLPDDRFYFVELAGGTAHDTYEVDSLDDADYGFVFRGTYTDWVRLTQGEVGAIDGLMSGTFELDGDMQRVLQYSDAAARLVDLAAEIDSDYSY</sequence>
<dbReference type="Gene3D" id="3.30.1050.10">
    <property type="entry name" value="SCP2 sterol-binding domain"/>
    <property type="match status" value="1"/>
</dbReference>